<dbReference type="InterPro" id="IPR036886">
    <property type="entry name" value="Villin_headpiece_dom_sf"/>
</dbReference>
<keyword evidence="8" id="KW-1185">Reference proteome</keyword>
<name>A0A0K9PS31_ZOSMR</name>
<feature type="compositionally biased region" description="Basic and acidic residues" evidence="5">
    <location>
        <begin position="958"/>
        <end position="969"/>
    </location>
</feature>
<dbReference type="AlphaFoldDB" id="A0A0K9PS31"/>
<dbReference type="PANTHER" id="PTHR11977">
    <property type="entry name" value="VILLIN"/>
    <property type="match status" value="1"/>
</dbReference>
<feature type="compositionally biased region" description="Basic and acidic residues" evidence="5">
    <location>
        <begin position="1135"/>
        <end position="1144"/>
    </location>
</feature>
<feature type="region of interest" description="Disordered" evidence="5">
    <location>
        <begin position="951"/>
        <end position="1012"/>
    </location>
</feature>
<dbReference type="Proteomes" id="UP000036987">
    <property type="component" value="Unassembled WGS sequence"/>
</dbReference>
<dbReference type="STRING" id="29655.A0A0K9PS31"/>
<keyword evidence="2" id="KW-0117">Actin capping</keyword>
<keyword evidence="3" id="KW-0677">Repeat</keyword>
<dbReference type="CDD" id="cd11293">
    <property type="entry name" value="gelsolin_S4_like"/>
    <property type="match status" value="1"/>
</dbReference>
<dbReference type="Gene3D" id="3.40.20.10">
    <property type="entry name" value="Severin"/>
    <property type="match status" value="6"/>
</dbReference>
<dbReference type="GO" id="GO:0051693">
    <property type="term" value="P:actin filament capping"/>
    <property type="evidence" value="ECO:0007669"/>
    <property type="project" value="UniProtKB-KW"/>
</dbReference>
<evidence type="ECO:0000313" key="7">
    <source>
        <dbReference type="EMBL" id="KMZ71045.1"/>
    </source>
</evidence>
<dbReference type="InterPro" id="IPR007122">
    <property type="entry name" value="Villin/Gelsolin"/>
</dbReference>
<feature type="compositionally biased region" description="Basic and acidic residues" evidence="5">
    <location>
        <begin position="815"/>
        <end position="824"/>
    </location>
</feature>
<reference evidence="8" key="1">
    <citation type="journal article" date="2016" name="Nature">
        <title>The genome of the seagrass Zostera marina reveals angiosperm adaptation to the sea.</title>
        <authorList>
            <person name="Olsen J.L."/>
            <person name="Rouze P."/>
            <person name="Verhelst B."/>
            <person name="Lin Y.-C."/>
            <person name="Bayer T."/>
            <person name="Collen J."/>
            <person name="Dattolo E."/>
            <person name="De Paoli E."/>
            <person name="Dittami S."/>
            <person name="Maumus F."/>
            <person name="Michel G."/>
            <person name="Kersting A."/>
            <person name="Lauritano C."/>
            <person name="Lohaus R."/>
            <person name="Toepel M."/>
            <person name="Tonon T."/>
            <person name="Vanneste K."/>
            <person name="Amirebrahimi M."/>
            <person name="Brakel J."/>
            <person name="Bostroem C."/>
            <person name="Chovatia M."/>
            <person name="Grimwood J."/>
            <person name="Jenkins J.W."/>
            <person name="Jueterbock A."/>
            <person name="Mraz A."/>
            <person name="Stam W.T."/>
            <person name="Tice H."/>
            <person name="Bornberg-Bauer E."/>
            <person name="Green P.J."/>
            <person name="Pearson G.A."/>
            <person name="Procaccini G."/>
            <person name="Duarte C.M."/>
            <person name="Schmutz J."/>
            <person name="Reusch T.B.H."/>
            <person name="Van de Peer Y."/>
        </authorList>
    </citation>
    <scope>NUCLEOTIDE SEQUENCE [LARGE SCALE GENOMIC DNA]</scope>
    <source>
        <strain evidence="8">cv. Finnish</strain>
    </source>
</reference>
<feature type="compositionally biased region" description="Polar residues" evidence="5">
    <location>
        <begin position="805"/>
        <end position="814"/>
    </location>
</feature>
<dbReference type="CDD" id="cd11289">
    <property type="entry name" value="gelsolin_S2_like"/>
    <property type="match status" value="1"/>
</dbReference>
<dbReference type="PRINTS" id="PR00597">
    <property type="entry name" value="GELSOLIN"/>
</dbReference>
<feature type="compositionally biased region" description="Polar residues" evidence="5">
    <location>
        <begin position="982"/>
        <end position="991"/>
    </location>
</feature>
<dbReference type="InterPro" id="IPR007123">
    <property type="entry name" value="Gelsolin-like_dom"/>
</dbReference>
<dbReference type="InterPro" id="IPR029006">
    <property type="entry name" value="ADF-H/Gelsolin-like_dom_sf"/>
</dbReference>
<feature type="compositionally biased region" description="Polar residues" evidence="5">
    <location>
        <begin position="1003"/>
        <end position="1012"/>
    </location>
</feature>
<evidence type="ECO:0000313" key="8">
    <source>
        <dbReference type="Proteomes" id="UP000036987"/>
    </source>
</evidence>
<dbReference type="GO" id="GO:0005856">
    <property type="term" value="C:cytoskeleton"/>
    <property type="evidence" value="ECO:0007669"/>
    <property type="project" value="UniProtKB-SubCell"/>
</dbReference>
<sequence>MFHSAKSVDAAFQGVSQKIGTEIWRIQNLEPVPLPKSDYGKFYSGDSYIVLHISLGKRTVNSYDIHYWIGIDTTQEEAEISALKTIELDISLGSRSVQHREPQGFESDKFLSYFRPCIIPLEGGVASGFKKIEEGKFETKLYNCKGNRIARLKQVPFVRSSLNHDDVFILDTVDKIYQFNGANSNIQERAKALEVVQHLKNEYHGGKCTISIVDDGKHAAESDSGDFWVCFGGFAPIGRKASSEDDLAKEIIPGRLYSIADGLLNMEDGTLSKSKLEKKKCYLLDCGAEVFVWVGRATQVDARKSTCKAVQDFINSQSRPISMRITQVIQGYETQSFKSNFESWPLHTETSTEEGRGKVSAFLKKHGVDVKGAAKGSSINDDTSALFQGGGKIEVWYINDDAKIVVSKEDIGKFFSGDCYIVLYTHTSGDKKDEYFLSVWMGKDSTEEDRTMASRLSNKMYNFFKGKAVQGWIFQGKEPPQFIGIFQPMVLLMGGMSSGYKKFIAEKKLNDDTYVKENIAMFQVFNSSMHKNKVDQVIAAATSLCSSDCFVLQSGSTCFIWHGNSSTFEQQEWALKVAEFLKPGSTLKILKEGAETSAFWFILGGKQSYSNKRVAQENVKDPHLYTFLLNNGKLEVSEVFNFSQDDLLPEDILILDTHVEVFLWVGHLVPPKEKENAFDIGQKYIKHVMALDGLSSDVPLYKITEGNEPFFFTGYFSWDSAKAAIPGNSFTKKFSLLFGSTLSGSELSVKSNQSHRSGQTQWASAMDALSSALNSTTQFESSEKSQELNQSGPTQRAAALEALTSAFNPTSIQPESRKSHERSHSGSSQRAAALEALTSAFNPISAQPELCEKSQEPNHSGPTQRAAALEALTSAFNPTSTHSEVLSLYKHLQTLQDSGSTQRAAALEALTSAFNPTKAQSESSEKSQKPIHSSSSQKAAALEALTAAFNPTPAQSESSERSHEIDHSKPTQRASAMELLSSAFNPTSTKSEPPERSYEPNHSGPTQRASAWESLSSAFNSVSTKPSLPKPRLSSQGSQMAAAIAALSSVLTSETPARLSRSSSPVPDVVEHNAVPVECNADVVQHNVLTTDVDHSRHEAMDVDHCRPGTESNANAVEVSKIEDNRISEQMSENSHNKPELDNERFEEEDKEGASTFSYERLKATSNNPVVGIDYKRREAYLSSMEFESVFKMTKEEFYKQPKWKQDGQKRKLELF</sequence>
<dbReference type="GO" id="GO:0007015">
    <property type="term" value="P:actin filament organization"/>
    <property type="evidence" value="ECO:0007669"/>
    <property type="project" value="UniProtKB-ARBA"/>
</dbReference>
<dbReference type="CDD" id="cd11291">
    <property type="entry name" value="gelsolin_S6_like"/>
    <property type="match status" value="1"/>
</dbReference>
<evidence type="ECO:0000259" key="6">
    <source>
        <dbReference type="PROSITE" id="PS51089"/>
    </source>
</evidence>
<evidence type="ECO:0000256" key="2">
    <source>
        <dbReference type="ARBA" id="ARBA00022467"/>
    </source>
</evidence>
<dbReference type="SMART" id="SM00262">
    <property type="entry name" value="GEL"/>
    <property type="match status" value="6"/>
</dbReference>
<feature type="region of interest" description="Disordered" evidence="5">
    <location>
        <begin position="1127"/>
        <end position="1155"/>
    </location>
</feature>
<dbReference type="Pfam" id="PF00626">
    <property type="entry name" value="Gelsolin"/>
    <property type="match status" value="6"/>
</dbReference>
<dbReference type="Pfam" id="PF02209">
    <property type="entry name" value="VHP"/>
    <property type="match status" value="1"/>
</dbReference>
<dbReference type="OMA" id="VELEMWF"/>
<dbReference type="InterPro" id="IPR003128">
    <property type="entry name" value="Villin_headpiece"/>
</dbReference>
<dbReference type="SUPFAM" id="SSF55753">
    <property type="entry name" value="Actin depolymerizing proteins"/>
    <property type="match status" value="6"/>
</dbReference>
<feature type="domain" description="HP" evidence="6">
    <location>
        <begin position="1151"/>
        <end position="1216"/>
    </location>
</feature>
<dbReference type="EMBL" id="LFYR01000691">
    <property type="protein sequence ID" value="KMZ71045.1"/>
    <property type="molecule type" value="Genomic_DNA"/>
</dbReference>
<evidence type="ECO:0000256" key="5">
    <source>
        <dbReference type="SAM" id="MobiDB-lite"/>
    </source>
</evidence>
<dbReference type="PANTHER" id="PTHR11977:SF51">
    <property type="entry name" value="PROTEIN FLIGHTLESS-1 HOMOLOG"/>
    <property type="match status" value="1"/>
</dbReference>
<dbReference type="CDD" id="cd11290">
    <property type="entry name" value="gelsolin_S1_like"/>
    <property type="match status" value="1"/>
</dbReference>
<dbReference type="GO" id="GO:0051014">
    <property type="term" value="P:actin filament severing"/>
    <property type="evidence" value="ECO:0000318"/>
    <property type="project" value="GO_Central"/>
</dbReference>
<dbReference type="Gene3D" id="1.10.950.10">
    <property type="entry name" value="Villin headpiece domain"/>
    <property type="match status" value="1"/>
</dbReference>
<proteinExistence type="predicted"/>
<dbReference type="GO" id="GO:0051015">
    <property type="term" value="F:actin filament binding"/>
    <property type="evidence" value="ECO:0007669"/>
    <property type="project" value="InterPro"/>
</dbReference>
<evidence type="ECO:0000256" key="1">
    <source>
        <dbReference type="ARBA" id="ARBA00004245"/>
    </source>
</evidence>
<accession>A0A0K9PS31</accession>
<dbReference type="PROSITE" id="PS51089">
    <property type="entry name" value="HP"/>
    <property type="match status" value="1"/>
</dbReference>
<keyword evidence="4" id="KW-0963">Cytoplasm</keyword>
<feature type="region of interest" description="Disordered" evidence="5">
    <location>
        <begin position="773"/>
        <end position="831"/>
    </location>
</feature>
<dbReference type="FunFam" id="3.40.20.10:FF:000001">
    <property type="entry name" value="Gelsolin"/>
    <property type="match status" value="1"/>
</dbReference>
<dbReference type="SUPFAM" id="SSF47050">
    <property type="entry name" value="VHP, Villin headpiece domain"/>
    <property type="match status" value="1"/>
</dbReference>
<dbReference type="OrthoDB" id="6375767at2759"/>
<keyword evidence="4" id="KW-0206">Cytoskeleton</keyword>
<comment type="subcellular location">
    <subcellularLocation>
        <location evidence="1">Cytoplasm</location>
        <location evidence="1">Cytoskeleton</location>
    </subcellularLocation>
</comment>
<evidence type="ECO:0000256" key="3">
    <source>
        <dbReference type="ARBA" id="ARBA00022737"/>
    </source>
</evidence>
<gene>
    <name evidence="7" type="ORF">ZOSMA_189G00060</name>
</gene>
<dbReference type="SMART" id="SM00153">
    <property type="entry name" value="VHP"/>
    <property type="match status" value="1"/>
</dbReference>
<feature type="region of interest" description="Disordered" evidence="5">
    <location>
        <begin position="915"/>
        <end position="939"/>
    </location>
</feature>
<evidence type="ECO:0000256" key="4">
    <source>
        <dbReference type="ARBA" id="ARBA00023212"/>
    </source>
</evidence>
<dbReference type="CDD" id="cd11288">
    <property type="entry name" value="gelsolin_S5_like"/>
    <property type="match status" value="1"/>
</dbReference>
<comment type="caution">
    <text evidence="7">The sequence shown here is derived from an EMBL/GenBank/DDBJ whole genome shotgun (WGS) entry which is preliminary data.</text>
</comment>
<protein>
    <submittedName>
        <fullName evidence="7">Villin-2</fullName>
    </submittedName>
</protein>
<organism evidence="7 8">
    <name type="scientific">Zostera marina</name>
    <name type="common">Eelgrass</name>
    <dbReference type="NCBI Taxonomy" id="29655"/>
    <lineage>
        <taxon>Eukaryota</taxon>
        <taxon>Viridiplantae</taxon>
        <taxon>Streptophyta</taxon>
        <taxon>Embryophyta</taxon>
        <taxon>Tracheophyta</taxon>
        <taxon>Spermatophyta</taxon>
        <taxon>Magnoliopsida</taxon>
        <taxon>Liliopsida</taxon>
        <taxon>Zosteraceae</taxon>
        <taxon>Zostera</taxon>
    </lineage>
</organism>